<evidence type="ECO:0000313" key="8">
    <source>
        <dbReference type="EMBL" id="MDQ0269363.1"/>
    </source>
</evidence>
<keyword evidence="9" id="KW-1185">Reference proteome</keyword>
<feature type="active site" description="Proton donor/acceptor" evidence="6">
    <location>
        <position position="113"/>
    </location>
</feature>
<evidence type="ECO:0000259" key="7">
    <source>
        <dbReference type="PROSITE" id="PS52029"/>
    </source>
</evidence>
<evidence type="ECO:0000256" key="2">
    <source>
        <dbReference type="ARBA" id="ARBA00022679"/>
    </source>
</evidence>
<dbReference type="PROSITE" id="PS52029">
    <property type="entry name" value="LD_TPASE"/>
    <property type="match status" value="1"/>
</dbReference>
<feature type="active site" description="Nucleophile" evidence="6">
    <location>
        <position position="129"/>
    </location>
</feature>
<keyword evidence="5 6" id="KW-0961">Cell wall biogenesis/degradation</keyword>
<dbReference type="PANTHER" id="PTHR30582:SF4">
    <property type="entry name" value="L,D-TRANSPEPTIDASE YQJB-RELATED"/>
    <property type="match status" value="1"/>
</dbReference>
<dbReference type="InterPro" id="IPR005490">
    <property type="entry name" value="LD_TPept_cat_dom"/>
</dbReference>
<accession>A0ABU0ADP0</accession>
<dbReference type="Gene3D" id="2.40.440.10">
    <property type="entry name" value="L,D-transpeptidase catalytic domain-like"/>
    <property type="match status" value="1"/>
</dbReference>
<dbReference type="Proteomes" id="UP001238088">
    <property type="component" value="Unassembled WGS sequence"/>
</dbReference>
<feature type="domain" description="L,D-TPase catalytic" evidence="7">
    <location>
        <begin position="29"/>
        <end position="153"/>
    </location>
</feature>
<evidence type="ECO:0000256" key="6">
    <source>
        <dbReference type="PROSITE-ProRule" id="PRU01373"/>
    </source>
</evidence>
<keyword evidence="3 6" id="KW-0133">Cell shape</keyword>
<keyword evidence="8" id="KW-0449">Lipoprotein</keyword>
<sequence>MLNLVYSLLLAFTLSPIWPLGPNPLPGDPLVIVNKMNNEVAFINENKVQSVQSAATGKKEELTPEGFFTITVKAEEPYYRRKDIEGGDPKNPLGTRWIGFDAKDTDGRIYGIHGTNNPNSIGHYVSNGCIRLQNTGVETLYDSVPLGSKVLILSTNKSFEQLGREYGAIQ</sequence>
<gene>
    <name evidence="8" type="ORF">J2S17_001234</name>
</gene>
<keyword evidence="2" id="KW-0808">Transferase</keyword>
<comment type="pathway">
    <text evidence="1 6">Cell wall biogenesis; peptidoglycan biosynthesis.</text>
</comment>
<evidence type="ECO:0000256" key="1">
    <source>
        <dbReference type="ARBA" id="ARBA00004752"/>
    </source>
</evidence>
<evidence type="ECO:0000256" key="3">
    <source>
        <dbReference type="ARBA" id="ARBA00022960"/>
    </source>
</evidence>
<name>A0ABU0ADP0_9BACI</name>
<dbReference type="EMBL" id="JAUSUB010000004">
    <property type="protein sequence ID" value="MDQ0269363.1"/>
    <property type="molecule type" value="Genomic_DNA"/>
</dbReference>
<proteinExistence type="predicted"/>
<keyword evidence="4 6" id="KW-0573">Peptidoglycan synthesis</keyword>
<dbReference type="InterPro" id="IPR038063">
    <property type="entry name" value="Transpep_catalytic_dom"/>
</dbReference>
<evidence type="ECO:0000256" key="5">
    <source>
        <dbReference type="ARBA" id="ARBA00023316"/>
    </source>
</evidence>
<dbReference type="InterPro" id="IPR050979">
    <property type="entry name" value="LD-transpeptidase"/>
</dbReference>
<comment type="caution">
    <text evidence="8">The sequence shown here is derived from an EMBL/GenBank/DDBJ whole genome shotgun (WGS) entry which is preliminary data.</text>
</comment>
<organism evidence="8 9">
    <name type="scientific">Cytobacillus purgationiresistens</name>
    <dbReference type="NCBI Taxonomy" id="863449"/>
    <lineage>
        <taxon>Bacteria</taxon>
        <taxon>Bacillati</taxon>
        <taxon>Bacillota</taxon>
        <taxon>Bacilli</taxon>
        <taxon>Bacillales</taxon>
        <taxon>Bacillaceae</taxon>
        <taxon>Cytobacillus</taxon>
    </lineage>
</organism>
<dbReference type="SUPFAM" id="SSF141523">
    <property type="entry name" value="L,D-transpeptidase catalytic domain-like"/>
    <property type="match status" value="1"/>
</dbReference>
<protein>
    <submittedName>
        <fullName evidence="8">Lipoprotein-anchoring transpeptidase ErfK/SrfK</fullName>
    </submittedName>
</protein>
<evidence type="ECO:0000313" key="9">
    <source>
        <dbReference type="Proteomes" id="UP001238088"/>
    </source>
</evidence>
<dbReference type="RefSeq" id="WP_307472882.1">
    <property type="nucleotide sequence ID" value="NZ_JAUSUB010000004.1"/>
</dbReference>
<evidence type="ECO:0000256" key="4">
    <source>
        <dbReference type="ARBA" id="ARBA00022984"/>
    </source>
</evidence>
<dbReference type="PANTHER" id="PTHR30582">
    <property type="entry name" value="L,D-TRANSPEPTIDASE"/>
    <property type="match status" value="1"/>
</dbReference>
<dbReference type="Pfam" id="PF03734">
    <property type="entry name" value="YkuD"/>
    <property type="match status" value="1"/>
</dbReference>
<reference evidence="8 9" key="1">
    <citation type="submission" date="2023-07" db="EMBL/GenBank/DDBJ databases">
        <title>Genomic Encyclopedia of Type Strains, Phase IV (KMG-IV): sequencing the most valuable type-strain genomes for metagenomic binning, comparative biology and taxonomic classification.</title>
        <authorList>
            <person name="Goeker M."/>
        </authorList>
    </citation>
    <scope>NUCLEOTIDE SEQUENCE [LARGE SCALE GENOMIC DNA]</scope>
    <source>
        <strain evidence="8 9">DSM 23494</strain>
    </source>
</reference>
<dbReference type="CDD" id="cd16913">
    <property type="entry name" value="YkuD_like"/>
    <property type="match status" value="1"/>
</dbReference>